<dbReference type="SMART" id="SM00228">
    <property type="entry name" value="PDZ"/>
    <property type="match status" value="1"/>
</dbReference>
<dbReference type="Proteomes" id="UP000246351">
    <property type="component" value="Unassembled WGS sequence"/>
</dbReference>
<evidence type="ECO:0000256" key="2">
    <source>
        <dbReference type="ARBA" id="ARBA00022670"/>
    </source>
</evidence>
<dbReference type="PROSITE" id="PS50106">
    <property type="entry name" value="PDZ"/>
    <property type="match status" value="1"/>
</dbReference>
<keyword evidence="4" id="KW-1133">Transmembrane helix</keyword>
<dbReference type="AlphaFoldDB" id="A0A317Z560"/>
<proteinExistence type="predicted"/>
<dbReference type="GO" id="GO:0006508">
    <property type="term" value="P:proteolysis"/>
    <property type="evidence" value="ECO:0007669"/>
    <property type="project" value="UniProtKB-KW"/>
</dbReference>
<sequence>PRVQNMGFAIPVNSALAIAQKIEKEGDIQQPKTDIDIHNVVDVDKATRDEYKIPQDVSTGVVVQKVNDNSPAKNSGLKKGDVIVELDSKPIKDNLAYKQKLTQHIDQQKPVKLKVLRENEMKEISFKLK</sequence>
<dbReference type="PANTHER" id="PTHR47389:SF4">
    <property type="entry name" value="OS09G0436400 PROTEIN"/>
    <property type="match status" value="1"/>
</dbReference>
<dbReference type="Pfam" id="PF13180">
    <property type="entry name" value="PDZ_2"/>
    <property type="match status" value="1"/>
</dbReference>
<dbReference type="GO" id="GO:0008233">
    <property type="term" value="F:peptidase activity"/>
    <property type="evidence" value="ECO:0007669"/>
    <property type="project" value="UniProtKB-KW"/>
</dbReference>
<evidence type="ECO:0000313" key="7">
    <source>
        <dbReference type="Proteomes" id="UP000246351"/>
    </source>
</evidence>
<feature type="non-terminal residue" evidence="6">
    <location>
        <position position="1"/>
    </location>
</feature>
<evidence type="ECO:0000256" key="3">
    <source>
        <dbReference type="ARBA" id="ARBA00022692"/>
    </source>
</evidence>
<dbReference type="InterPro" id="IPR036034">
    <property type="entry name" value="PDZ_sf"/>
</dbReference>
<keyword evidence="4" id="KW-0472">Membrane</keyword>
<dbReference type="SUPFAM" id="SSF50156">
    <property type="entry name" value="PDZ domain-like"/>
    <property type="match status" value="1"/>
</dbReference>
<evidence type="ECO:0000313" key="6">
    <source>
        <dbReference type="EMBL" id="PWZ93805.1"/>
    </source>
</evidence>
<organism evidence="6 7">
    <name type="scientific">Staphylococcus pseudintermedius</name>
    <dbReference type="NCBI Taxonomy" id="283734"/>
    <lineage>
        <taxon>Bacteria</taxon>
        <taxon>Bacillati</taxon>
        <taxon>Bacillota</taxon>
        <taxon>Bacilli</taxon>
        <taxon>Bacillales</taxon>
        <taxon>Staphylococcaceae</taxon>
        <taxon>Staphylococcus</taxon>
        <taxon>Staphylococcus intermedius group</taxon>
    </lineage>
</organism>
<dbReference type="EMBL" id="QEIV01002310">
    <property type="protein sequence ID" value="PWZ93805.1"/>
    <property type="molecule type" value="Genomic_DNA"/>
</dbReference>
<evidence type="ECO:0000259" key="5">
    <source>
        <dbReference type="PROSITE" id="PS50106"/>
    </source>
</evidence>
<protein>
    <submittedName>
        <fullName evidence="6">Serine protease</fullName>
    </submittedName>
</protein>
<evidence type="ECO:0000256" key="1">
    <source>
        <dbReference type="ARBA" id="ARBA00004162"/>
    </source>
</evidence>
<dbReference type="PANTHER" id="PTHR47389">
    <property type="entry name" value="OS09G0436400 PROTEIN"/>
    <property type="match status" value="1"/>
</dbReference>
<comment type="subcellular location">
    <subcellularLocation>
        <location evidence="1">Cell membrane</location>
        <topology evidence="1">Single-pass membrane protein</topology>
    </subcellularLocation>
</comment>
<accession>A0A317Z560</accession>
<dbReference type="Gene3D" id="2.30.42.10">
    <property type="match status" value="1"/>
</dbReference>
<evidence type="ECO:0000256" key="4">
    <source>
        <dbReference type="ARBA" id="ARBA00022989"/>
    </source>
</evidence>
<dbReference type="InterPro" id="IPR001478">
    <property type="entry name" value="PDZ"/>
</dbReference>
<keyword evidence="2 6" id="KW-0645">Protease</keyword>
<feature type="domain" description="PDZ" evidence="5">
    <location>
        <begin position="40"/>
        <end position="119"/>
    </location>
</feature>
<name>A0A317Z560_STAPS</name>
<comment type="caution">
    <text evidence="6">The sequence shown here is derived from an EMBL/GenBank/DDBJ whole genome shotgun (WGS) entry which is preliminary data.</text>
</comment>
<reference evidence="6 7" key="1">
    <citation type="journal article" date="2018" name="Vet. Microbiol.">
        <title>Clonal diversity and geographic distribution of methicillin-resistant Staphylococcus pseudintermedius from Australian animals: Discovery of novel sequence types.</title>
        <authorList>
            <person name="Worthing K.A."/>
            <person name="Abraham S."/>
            <person name="Coombs G.W."/>
            <person name="Pang S."/>
            <person name="Saputra S."/>
            <person name="Jordan D."/>
            <person name="Trott D.J."/>
            <person name="Norris J.M."/>
        </authorList>
    </citation>
    <scope>NUCLEOTIDE SEQUENCE [LARGE SCALE GENOMIC DNA]</scope>
    <source>
        <strain evidence="6 7">ST71 3</strain>
    </source>
</reference>
<keyword evidence="2 6" id="KW-0378">Hydrolase</keyword>
<gene>
    <name evidence="6" type="ORF">DD924_18865</name>
</gene>
<keyword evidence="3" id="KW-0812">Transmembrane</keyword>